<proteinExistence type="predicted"/>
<dbReference type="PANTHER" id="PTHR21479:SF22">
    <property type="entry name" value="PROTEIN CBG07241"/>
    <property type="match status" value="1"/>
</dbReference>
<dbReference type="Proteomes" id="UP000095282">
    <property type="component" value="Unplaced"/>
</dbReference>
<accession>A0A1I7TKT5</accession>
<keyword evidence="1" id="KW-0732">Signal</keyword>
<dbReference type="WBParaSite" id="Csp11.Scaffold627.g6899.t1">
    <property type="protein sequence ID" value="Csp11.Scaffold627.g6899.t1"/>
    <property type="gene ID" value="Csp11.Scaffold627.g6899"/>
</dbReference>
<organism evidence="2 3">
    <name type="scientific">Caenorhabditis tropicalis</name>
    <dbReference type="NCBI Taxonomy" id="1561998"/>
    <lineage>
        <taxon>Eukaryota</taxon>
        <taxon>Metazoa</taxon>
        <taxon>Ecdysozoa</taxon>
        <taxon>Nematoda</taxon>
        <taxon>Chromadorea</taxon>
        <taxon>Rhabditida</taxon>
        <taxon>Rhabditina</taxon>
        <taxon>Rhabditomorpha</taxon>
        <taxon>Rhabditoidea</taxon>
        <taxon>Rhabditidae</taxon>
        <taxon>Peloderinae</taxon>
        <taxon>Caenorhabditis</taxon>
    </lineage>
</organism>
<name>A0A1I7TKT5_9PELO</name>
<dbReference type="PANTHER" id="PTHR21479">
    <property type="match status" value="1"/>
</dbReference>
<keyword evidence="2" id="KW-1185">Reference proteome</keyword>
<protein>
    <submittedName>
        <fullName evidence="3">Uncharacterized protein</fullName>
    </submittedName>
</protein>
<evidence type="ECO:0000313" key="3">
    <source>
        <dbReference type="WBParaSite" id="Csp11.Scaffold627.g6899.t1"/>
    </source>
</evidence>
<dbReference type="AlphaFoldDB" id="A0A1I7TKT5"/>
<feature type="signal peptide" evidence="1">
    <location>
        <begin position="1"/>
        <end position="23"/>
    </location>
</feature>
<dbReference type="Pfam" id="PF05912">
    <property type="entry name" value="DUF870"/>
    <property type="match status" value="1"/>
</dbReference>
<evidence type="ECO:0000256" key="1">
    <source>
        <dbReference type="SAM" id="SignalP"/>
    </source>
</evidence>
<feature type="chain" id="PRO_5009307642" evidence="1">
    <location>
        <begin position="24"/>
        <end position="128"/>
    </location>
</feature>
<reference evidence="3" key="1">
    <citation type="submission" date="2016-11" db="UniProtKB">
        <authorList>
            <consortium name="WormBaseParasite"/>
        </authorList>
    </citation>
    <scope>IDENTIFICATION</scope>
</reference>
<evidence type="ECO:0000313" key="2">
    <source>
        <dbReference type="Proteomes" id="UP000095282"/>
    </source>
</evidence>
<dbReference type="eggNOG" id="ENOG502TJ2G">
    <property type="taxonomic scope" value="Eukaryota"/>
</dbReference>
<dbReference type="InterPro" id="IPR008588">
    <property type="entry name" value="DUF870_CAE_spp"/>
</dbReference>
<sequence>MSASPVVYSLLAVLLPLVNVLEAAVWEVDPTFVSASGVLTCEHYHEREWCFRIVLLEIDTFSNDLIDEYGAKCTESETFNYHLSGRVYGDGFKDNFYEFQLWLYHNCSEHGSIRKQIHQFDEEPVSKK</sequence>